<dbReference type="SUPFAM" id="SSF88713">
    <property type="entry name" value="Glycoside hydrolase/deacetylase"/>
    <property type="match status" value="1"/>
</dbReference>
<dbReference type="GO" id="GO:0016810">
    <property type="term" value="F:hydrolase activity, acting on carbon-nitrogen (but not peptide) bonds"/>
    <property type="evidence" value="ECO:0007669"/>
    <property type="project" value="InterPro"/>
</dbReference>
<evidence type="ECO:0000256" key="1">
    <source>
        <dbReference type="ARBA" id="ARBA00004613"/>
    </source>
</evidence>
<feature type="domain" description="NodB homology" evidence="3">
    <location>
        <begin position="61"/>
        <end position="265"/>
    </location>
</feature>
<dbReference type="GO" id="GO:0005576">
    <property type="term" value="C:extracellular region"/>
    <property type="evidence" value="ECO:0007669"/>
    <property type="project" value="UniProtKB-SubCell"/>
</dbReference>
<dbReference type="InterPro" id="IPR011330">
    <property type="entry name" value="Glyco_hydro/deAcase_b/a-brl"/>
</dbReference>
<keyword evidence="2" id="KW-0732">Signal</keyword>
<dbReference type="KEGG" id="euz:DVS28_a0102"/>
<evidence type="ECO:0000313" key="5">
    <source>
        <dbReference type="Proteomes" id="UP000264006"/>
    </source>
</evidence>
<dbReference type="AlphaFoldDB" id="A0A346XRG3"/>
<evidence type="ECO:0000259" key="3">
    <source>
        <dbReference type="PROSITE" id="PS51677"/>
    </source>
</evidence>
<name>A0A346XRG3_9ACTN</name>
<reference evidence="4 5" key="1">
    <citation type="submission" date="2018-09" db="EMBL/GenBank/DDBJ databases">
        <title>Complete genome sequence of Euzebya sp. DY32-46 isolated from seawater of Pacific Ocean.</title>
        <authorList>
            <person name="Xu L."/>
            <person name="Wu Y.-H."/>
            <person name="Xu X.-W."/>
        </authorList>
    </citation>
    <scope>NUCLEOTIDE SEQUENCE [LARGE SCALE GENOMIC DNA]</scope>
    <source>
        <strain evidence="4 5">DY32-46</strain>
    </source>
</reference>
<evidence type="ECO:0000256" key="2">
    <source>
        <dbReference type="ARBA" id="ARBA00022729"/>
    </source>
</evidence>
<dbReference type="InterPro" id="IPR002509">
    <property type="entry name" value="NODB_dom"/>
</dbReference>
<keyword evidence="5" id="KW-1185">Reference proteome</keyword>
<dbReference type="OrthoDB" id="2795102at2"/>
<dbReference type="GO" id="GO:0005975">
    <property type="term" value="P:carbohydrate metabolic process"/>
    <property type="evidence" value="ECO:0007669"/>
    <property type="project" value="InterPro"/>
</dbReference>
<dbReference type="PANTHER" id="PTHR34216:SF3">
    <property type="entry name" value="POLY-BETA-1,6-N-ACETYL-D-GLUCOSAMINE N-DEACETYLASE"/>
    <property type="match status" value="1"/>
</dbReference>
<comment type="subcellular location">
    <subcellularLocation>
        <location evidence="1">Secreted</location>
    </subcellularLocation>
</comment>
<dbReference type="Gene3D" id="3.20.20.370">
    <property type="entry name" value="Glycoside hydrolase/deacetylase"/>
    <property type="match status" value="1"/>
</dbReference>
<dbReference type="Pfam" id="PF01522">
    <property type="entry name" value="Polysacc_deac_1"/>
    <property type="match status" value="1"/>
</dbReference>
<sequence length="265" mass="28629">MSIPILMLHSIAPTGPEALSRWQMTPWRMAAHLLALAEEGYTAVTLQRVVAARDGAPLPRRPYAVTVDDGFADFACEALPVLELLDVPSTVLVTTGYVGGRAEWLAPLGAGDVPMMSTTDLAALPDHVEVGAHGHTHAMMDLLDGDRARAELATGRAVLEDVVGRPVTTVAYPHGYSTREVRRAAADLGYRTGLGVGDRLHGHADDPFALARVEVRGDMEPDDLLRHLHACGTRDPRLGRVKRSAWRVIRRGTLGRQQRHLAGVG</sequence>
<organism evidence="4 5">
    <name type="scientific">Euzebya pacifica</name>
    <dbReference type="NCBI Taxonomy" id="1608957"/>
    <lineage>
        <taxon>Bacteria</taxon>
        <taxon>Bacillati</taxon>
        <taxon>Actinomycetota</taxon>
        <taxon>Nitriliruptoria</taxon>
        <taxon>Euzebyales</taxon>
    </lineage>
</organism>
<gene>
    <name evidence="4" type="ORF">DVS28_a0102</name>
</gene>
<proteinExistence type="predicted"/>
<evidence type="ECO:0000313" key="4">
    <source>
        <dbReference type="EMBL" id="AXV04810.1"/>
    </source>
</evidence>
<accession>A0A346XRG3</accession>
<dbReference type="RefSeq" id="WP_114589705.1">
    <property type="nucleotide sequence ID" value="NZ_CP031165.1"/>
</dbReference>
<dbReference type="CDD" id="cd10918">
    <property type="entry name" value="CE4_NodB_like_5s_6s"/>
    <property type="match status" value="1"/>
</dbReference>
<protein>
    <submittedName>
        <fullName evidence="4">Polysaccharide deacetylase</fullName>
    </submittedName>
</protein>
<dbReference type="PANTHER" id="PTHR34216">
    <property type="match status" value="1"/>
</dbReference>
<dbReference type="InterPro" id="IPR051398">
    <property type="entry name" value="Polysacch_Deacetylase"/>
</dbReference>
<dbReference type="Proteomes" id="UP000264006">
    <property type="component" value="Chromosome"/>
</dbReference>
<dbReference type="PROSITE" id="PS51677">
    <property type="entry name" value="NODB"/>
    <property type="match status" value="1"/>
</dbReference>
<dbReference type="EMBL" id="CP031165">
    <property type="protein sequence ID" value="AXV04810.1"/>
    <property type="molecule type" value="Genomic_DNA"/>
</dbReference>